<keyword evidence="4 8" id="KW-0223">Dioxygenase</keyword>
<dbReference type="SUPFAM" id="SSF51197">
    <property type="entry name" value="Clavaminate synthase-like"/>
    <property type="match status" value="1"/>
</dbReference>
<evidence type="ECO:0000313" key="9">
    <source>
        <dbReference type="Proteomes" id="UP000827549"/>
    </source>
</evidence>
<dbReference type="GeneID" id="87806585"/>
<evidence type="ECO:0000256" key="1">
    <source>
        <dbReference type="ARBA" id="ARBA00001954"/>
    </source>
</evidence>
<evidence type="ECO:0000259" key="7">
    <source>
        <dbReference type="Pfam" id="PF02668"/>
    </source>
</evidence>
<proteinExistence type="inferred from homology"/>
<dbReference type="InterPro" id="IPR042098">
    <property type="entry name" value="TauD-like_sf"/>
</dbReference>
<feature type="domain" description="TauD/TfdA-like" evidence="7">
    <location>
        <begin position="33"/>
        <end position="391"/>
    </location>
</feature>
<keyword evidence="6" id="KW-0408">Iron</keyword>
<dbReference type="GO" id="GO:0046872">
    <property type="term" value="F:metal ion binding"/>
    <property type="evidence" value="ECO:0007669"/>
    <property type="project" value="UniProtKB-KW"/>
</dbReference>
<dbReference type="InterPro" id="IPR003819">
    <property type="entry name" value="TauD/TfdA-like"/>
</dbReference>
<comment type="cofactor">
    <cofactor evidence="1">
        <name>Fe(2+)</name>
        <dbReference type="ChEBI" id="CHEBI:29033"/>
    </cofactor>
</comment>
<dbReference type="InterPro" id="IPR051178">
    <property type="entry name" value="TfdA_dioxygenase"/>
</dbReference>
<comment type="similarity">
    <text evidence="2">Belongs to the TfdA dioxygenase family.</text>
</comment>
<evidence type="ECO:0000256" key="4">
    <source>
        <dbReference type="ARBA" id="ARBA00022964"/>
    </source>
</evidence>
<reference evidence="8" key="1">
    <citation type="submission" date="2023-10" db="EMBL/GenBank/DDBJ databases">
        <authorList>
            <person name="Noh H."/>
        </authorList>
    </citation>
    <scope>NUCLEOTIDE SEQUENCE</scope>
    <source>
        <strain evidence="8">DUCC4014</strain>
    </source>
</reference>
<name>A0AAF1BGI7_9TREE</name>
<dbReference type="PANTHER" id="PTHR43779">
    <property type="entry name" value="DIOXYGENASE RV0097-RELATED"/>
    <property type="match status" value="1"/>
</dbReference>
<sequence length="411" mass="44915">MTTTATMTATATAPAYTYTPIPPSPQADAAAFTDFGREVHGFDAASVSQAQYDEIIESLYKYQVLLFRNTTITPAQQYALTHAFDPAATSYGHGNNKTGKDTKSILHPDLKTIPHQPEVQLIGNGKVPGVYEGLDSPQLKHPHHRTFHKHPISEAEELASNATRFYRWHIDAALYKLSPPRVTSLLAVKVPQGPWQTVRYDDGSGDEVEVPKGSTVFASGKTMFDLLPAPLKSLAVRTTVNYAPHPYVWMSKAHALPTGLGIEDEGLELSLDELPEFDEAQVKHLPMCWKNPVTGALHLQVHPCAAKSLTIAPLPEGASRDGALYPDGGEVGDLKEVRELLTRVQRPGISPKYLFAADWREGDLVLFHNRGVIHSVTGAFRPDELRMFHQCNLAASSDPVGPDGADVAKYA</sequence>
<dbReference type="PANTHER" id="PTHR43779:SF2">
    <property type="entry name" value="ALPHA-KETOGLUTARATE-DEPENDENT XANTHINE DIOXYGENASE XAN1"/>
    <property type="match status" value="1"/>
</dbReference>
<evidence type="ECO:0000256" key="6">
    <source>
        <dbReference type="ARBA" id="ARBA00023004"/>
    </source>
</evidence>
<gene>
    <name evidence="8" type="primary">SPCC576.01c</name>
    <name evidence="8" type="ORF">LOC62_02G003341</name>
</gene>
<evidence type="ECO:0000256" key="5">
    <source>
        <dbReference type="ARBA" id="ARBA00023002"/>
    </source>
</evidence>
<evidence type="ECO:0000313" key="8">
    <source>
        <dbReference type="EMBL" id="WOO79826.1"/>
    </source>
</evidence>
<dbReference type="RefSeq" id="XP_062625858.1">
    <property type="nucleotide sequence ID" value="XM_062769874.1"/>
</dbReference>
<dbReference type="Proteomes" id="UP000827549">
    <property type="component" value="Chromosome 2"/>
</dbReference>
<evidence type="ECO:0000256" key="3">
    <source>
        <dbReference type="ARBA" id="ARBA00022723"/>
    </source>
</evidence>
<dbReference type="EMBL" id="CP086715">
    <property type="protein sequence ID" value="WOO79826.1"/>
    <property type="molecule type" value="Genomic_DNA"/>
</dbReference>
<dbReference type="GO" id="GO:0051213">
    <property type="term" value="F:dioxygenase activity"/>
    <property type="evidence" value="ECO:0007669"/>
    <property type="project" value="UniProtKB-KW"/>
</dbReference>
<organism evidence="8 9">
    <name type="scientific">Vanrija pseudolonga</name>
    <dbReference type="NCBI Taxonomy" id="143232"/>
    <lineage>
        <taxon>Eukaryota</taxon>
        <taxon>Fungi</taxon>
        <taxon>Dikarya</taxon>
        <taxon>Basidiomycota</taxon>
        <taxon>Agaricomycotina</taxon>
        <taxon>Tremellomycetes</taxon>
        <taxon>Trichosporonales</taxon>
        <taxon>Trichosporonaceae</taxon>
        <taxon>Vanrija</taxon>
    </lineage>
</organism>
<keyword evidence="9" id="KW-1185">Reference proteome</keyword>
<accession>A0AAF1BGI7</accession>
<dbReference type="Pfam" id="PF02668">
    <property type="entry name" value="TauD"/>
    <property type="match status" value="1"/>
</dbReference>
<dbReference type="AlphaFoldDB" id="A0AAF1BGI7"/>
<keyword evidence="3" id="KW-0479">Metal-binding</keyword>
<protein>
    <submittedName>
        <fullName evidence="8">Dioxygenasec</fullName>
    </submittedName>
</protein>
<evidence type="ECO:0000256" key="2">
    <source>
        <dbReference type="ARBA" id="ARBA00005896"/>
    </source>
</evidence>
<keyword evidence="5" id="KW-0560">Oxidoreductase</keyword>
<dbReference type="Gene3D" id="3.60.130.10">
    <property type="entry name" value="Clavaminate synthase-like"/>
    <property type="match status" value="1"/>
</dbReference>